<reference evidence="3 4" key="1">
    <citation type="journal article" date="2016" name="Arch. Microbiol.">
        <title>Streptomyces zhihengii sp. nov., isolated from rhizospheric soil of Psammosilene tunicoides.</title>
        <authorList>
            <person name="Huang M.J."/>
            <person name="Fei J.J."/>
            <person name="Salam N."/>
            <person name="Kim C.J."/>
            <person name="Hozzein W.N."/>
            <person name="Xiao M."/>
            <person name="Huang H.Q."/>
            <person name="Li W.J."/>
        </authorList>
    </citation>
    <scope>NUCLEOTIDE SEQUENCE [LARGE SCALE GENOMIC DNA]</scope>
    <source>
        <strain evidence="3 4">YIM T102</strain>
    </source>
</reference>
<sequence length="197" mass="20803">MFDGIRNNHRFREITRRSFWEPALETLVDVVVSRWVWVAVGNAGTVACAVVGLVRHWSGPLSFADYGYLQLACLACQAVALYPVVSPGRTATPQDVTDYAGIHESLTLTTALGTLLLAMFPGLMLLVLLSRDGDDPVWGAVLFSGTAVLLACIAGLFAGALVSDRVRARRRAAGGHGWDDEGDTAGGDGDAGGVDGD</sequence>
<accession>A0ABS2UHW4</accession>
<feature type="transmembrane region" description="Helical" evidence="2">
    <location>
        <begin position="141"/>
        <end position="162"/>
    </location>
</feature>
<evidence type="ECO:0008006" key="5">
    <source>
        <dbReference type="Google" id="ProtNLM"/>
    </source>
</evidence>
<name>A0ABS2UHW4_9ACTN</name>
<feature type="region of interest" description="Disordered" evidence="1">
    <location>
        <begin position="173"/>
        <end position="197"/>
    </location>
</feature>
<keyword evidence="2" id="KW-1133">Transmembrane helix</keyword>
<evidence type="ECO:0000313" key="4">
    <source>
        <dbReference type="Proteomes" id="UP000664109"/>
    </source>
</evidence>
<evidence type="ECO:0000256" key="1">
    <source>
        <dbReference type="SAM" id="MobiDB-lite"/>
    </source>
</evidence>
<dbReference type="Proteomes" id="UP000664109">
    <property type="component" value="Unassembled WGS sequence"/>
</dbReference>
<evidence type="ECO:0000256" key="2">
    <source>
        <dbReference type="SAM" id="Phobius"/>
    </source>
</evidence>
<proteinExistence type="predicted"/>
<keyword evidence="2" id="KW-0472">Membrane</keyword>
<keyword evidence="4" id="KW-1185">Reference proteome</keyword>
<feature type="transmembrane region" description="Helical" evidence="2">
    <location>
        <begin position="35"/>
        <end position="54"/>
    </location>
</feature>
<dbReference type="EMBL" id="JAFEJA010000001">
    <property type="protein sequence ID" value="MBM9617231.1"/>
    <property type="molecule type" value="Genomic_DNA"/>
</dbReference>
<feature type="transmembrane region" description="Helical" evidence="2">
    <location>
        <begin position="66"/>
        <end position="85"/>
    </location>
</feature>
<feature type="transmembrane region" description="Helical" evidence="2">
    <location>
        <begin position="106"/>
        <end position="129"/>
    </location>
</feature>
<organism evidence="3 4">
    <name type="scientific">Streptomyces zhihengii</name>
    <dbReference type="NCBI Taxonomy" id="1818004"/>
    <lineage>
        <taxon>Bacteria</taxon>
        <taxon>Bacillati</taxon>
        <taxon>Actinomycetota</taxon>
        <taxon>Actinomycetes</taxon>
        <taxon>Kitasatosporales</taxon>
        <taxon>Streptomycetaceae</taxon>
        <taxon>Streptomyces</taxon>
    </lineage>
</organism>
<protein>
    <recommendedName>
        <fullName evidence="5">Integral membrane protein</fullName>
    </recommendedName>
</protein>
<evidence type="ECO:0000313" key="3">
    <source>
        <dbReference type="EMBL" id="MBM9617231.1"/>
    </source>
</evidence>
<gene>
    <name evidence="3" type="ORF">JE024_00505</name>
</gene>
<comment type="caution">
    <text evidence="3">The sequence shown here is derived from an EMBL/GenBank/DDBJ whole genome shotgun (WGS) entry which is preliminary data.</text>
</comment>
<keyword evidence="2" id="KW-0812">Transmembrane</keyword>
<dbReference type="RefSeq" id="WP_205371652.1">
    <property type="nucleotide sequence ID" value="NZ_JAFEJA010000001.1"/>
</dbReference>
<feature type="compositionally biased region" description="Gly residues" evidence="1">
    <location>
        <begin position="184"/>
        <end position="197"/>
    </location>
</feature>